<gene>
    <name evidence="2" type="ORF">FE257_008405</name>
</gene>
<evidence type="ECO:0000313" key="2">
    <source>
        <dbReference type="EMBL" id="KAF9888647.1"/>
    </source>
</evidence>
<name>A0AAD4CN67_ASPNN</name>
<dbReference type="Proteomes" id="UP001194746">
    <property type="component" value="Unassembled WGS sequence"/>
</dbReference>
<dbReference type="PANTHER" id="PTHR36195">
    <property type="entry name" value="DOMAIN PROTEIN, PUTATIVE (AFU_ORTHOLOGUE AFUA_5G01990)-RELATED-RELATED"/>
    <property type="match status" value="1"/>
</dbReference>
<evidence type="ECO:0008006" key="4">
    <source>
        <dbReference type="Google" id="ProtNLM"/>
    </source>
</evidence>
<feature type="chain" id="PRO_5042226077" description="BYS1 domain protein" evidence="1">
    <location>
        <begin position="18"/>
        <end position="157"/>
    </location>
</feature>
<dbReference type="PANTHER" id="PTHR36195:SF4">
    <property type="entry name" value="DOMAIN PROTEIN, PUTATIVE (AFU_ORTHOLOGUE AFUA_5G01990)-RELATED"/>
    <property type="match status" value="1"/>
</dbReference>
<evidence type="ECO:0000313" key="3">
    <source>
        <dbReference type="Proteomes" id="UP001194746"/>
    </source>
</evidence>
<reference evidence="2" key="1">
    <citation type="journal article" date="2019" name="Beilstein J. Org. Chem.">
        <title>Nanangenines: drimane sesquiterpenoids as the dominant metabolite cohort of a novel Australian fungus, Aspergillus nanangensis.</title>
        <authorList>
            <person name="Lacey H.J."/>
            <person name="Gilchrist C.L.M."/>
            <person name="Crombie A."/>
            <person name="Kalaitzis J.A."/>
            <person name="Vuong D."/>
            <person name="Rutledge P.J."/>
            <person name="Turner P."/>
            <person name="Pitt J.I."/>
            <person name="Lacey E."/>
            <person name="Chooi Y.H."/>
            <person name="Piggott A.M."/>
        </authorList>
    </citation>
    <scope>NUCLEOTIDE SEQUENCE</scope>
    <source>
        <strain evidence="2">MST-FP2251</strain>
    </source>
</reference>
<proteinExistence type="predicted"/>
<accession>A0AAD4CN67</accession>
<reference evidence="2" key="2">
    <citation type="submission" date="2020-02" db="EMBL/GenBank/DDBJ databases">
        <authorList>
            <person name="Gilchrist C.L.M."/>
            <person name="Chooi Y.-H."/>
        </authorList>
    </citation>
    <scope>NUCLEOTIDE SEQUENCE</scope>
    <source>
        <strain evidence="2">MST-FP2251</strain>
    </source>
</reference>
<dbReference type="AlphaFoldDB" id="A0AAD4CN67"/>
<evidence type="ECO:0000256" key="1">
    <source>
        <dbReference type="SAM" id="SignalP"/>
    </source>
</evidence>
<comment type="caution">
    <text evidence="2">The sequence shown here is derived from an EMBL/GenBank/DDBJ whole genome shotgun (WGS) entry which is preliminary data.</text>
</comment>
<sequence length="157" mass="17164">MNWLYTLALTPLALTNAMRLANTTGNAIVVNNCPHHIYLWSVASEVMPQTTIAPTGNYTETFRRDARTGGVSIKVSTAKDGLYNSKPLTVFAYNLEGTTVWYDLSDVFGDPFKGHRVTLGPENQDVIVWEDGVPPAGSQVRVHNAGDDLHLSLCDSV</sequence>
<organism evidence="2 3">
    <name type="scientific">Aspergillus nanangensis</name>
    <dbReference type="NCBI Taxonomy" id="2582783"/>
    <lineage>
        <taxon>Eukaryota</taxon>
        <taxon>Fungi</taxon>
        <taxon>Dikarya</taxon>
        <taxon>Ascomycota</taxon>
        <taxon>Pezizomycotina</taxon>
        <taxon>Eurotiomycetes</taxon>
        <taxon>Eurotiomycetidae</taxon>
        <taxon>Eurotiales</taxon>
        <taxon>Aspergillaceae</taxon>
        <taxon>Aspergillus</taxon>
        <taxon>Aspergillus subgen. Circumdati</taxon>
    </lineage>
</organism>
<keyword evidence="1" id="KW-0732">Signal</keyword>
<protein>
    <recommendedName>
        <fullName evidence="4">BYS1 domain protein</fullName>
    </recommendedName>
</protein>
<dbReference type="EMBL" id="VCAU01000044">
    <property type="protein sequence ID" value="KAF9888647.1"/>
    <property type="molecule type" value="Genomic_DNA"/>
</dbReference>
<feature type="signal peptide" evidence="1">
    <location>
        <begin position="1"/>
        <end position="17"/>
    </location>
</feature>
<keyword evidence="3" id="KW-1185">Reference proteome</keyword>
<dbReference type="InterPro" id="IPR006771">
    <property type="entry name" value="CetA-like"/>
</dbReference>
<dbReference type="Pfam" id="PF04681">
    <property type="entry name" value="Bys1"/>
    <property type="match status" value="1"/>
</dbReference>